<proteinExistence type="predicted"/>
<evidence type="ECO:0000313" key="3">
    <source>
        <dbReference type="Proteomes" id="UP000008810"/>
    </source>
</evidence>
<dbReference type="Gramene" id="KQJ96498">
    <property type="protein sequence ID" value="KQJ96498"/>
    <property type="gene ID" value="BRADI_3g23377v3"/>
</dbReference>
<dbReference type="EMBL" id="CM000882">
    <property type="protein sequence ID" value="KQJ96498.1"/>
    <property type="molecule type" value="Genomic_DNA"/>
</dbReference>
<keyword evidence="3" id="KW-1185">Reference proteome</keyword>
<accession>A0A0Q3HSJ6</accession>
<evidence type="ECO:0000313" key="1">
    <source>
        <dbReference type="EMBL" id="KQJ96498.1"/>
    </source>
</evidence>
<evidence type="ECO:0000313" key="2">
    <source>
        <dbReference type="EnsemblPlants" id="KQJ96498"/>
    </source>
</evidence>
<reference evidence="1 2" key="1">
    <citation type="journal article" date="2010" name="Nature">
        <title>Genome sequencing and analysis of the model grass Brachypodium distachyon.</title>
        <authorList>
            <consortium name="International Brachypodium Initiative"/>
        </authorList>
    </citation>
    <scope>NUCLEOTIDE SEQUENCE [LARGE SCALE GENOMIC DNA]</scope>
    <source>
        <strain evidence="1 2">Bd21</strain>
    </source>
</reference>
<sequence>MNFKFVPMHLGTTYSAWTAQLHMAVDSSPRTMENLDLPKSQGMFE</sequence>
<reference evidence="2" key="3">
    <citation type="submission" date="2018-08" db="UniProtKB">
        <authorList>
            <consortium name="EnsemblPlants"/>
        </authorList>
    </citation>
    <scope>IDENTIFICATION</scope>
    <source>
        <strain evidence="2">cv. Bd21</strain>
    </source>
</reference>
<dbReference type="AlphaFoldDB" id="A0A0Q3HSJ6"/>
<organism evidence="1">
    <name type="scientific">Brachypodium distachyon</name>
    <name type="common">Purple false brome</name>
    <name type="synonym">Trachynia distachya</name>
    <dbReference type="NCBI Taxonomy" id="15368"/>
    <lineage>
        <taxon>Eukaryota</taxon>
        <taxon>Viridiplantae</taxon>
        <taxon>Streptophyta</taxon>
        <taxon>Embryophyta</taxon>
        <taxon>Tracheophyta</taxon>
        <taxon>Spermatophyta</taxon>
        <taxon>Magnoliopsida</taxon>
        <taxon>Liliopsida</taxon>
        <taxon>Poales</taxon>
        <taxon>Poaceae</taxon>
        <taxon>BOP clade</taxon>
        <taxon>Pooideae</taxon>
        <taxon>Stipodae</taxon>
        <taxon>Brachypodieae</taxon>
        <taxon>Brachypodium</taxon>
    </lineage>
</organism>
<dbReference type="EnsemblPlants" id="KQJ96498">
    <property type="protein sequence ID" value="KQJ96498"/>
    <property type="gene ID" value="BRADI_3g23377v3"/>
</dbReference>
<gene>
    <name evidence="1" type="ORF">BRADI_3g23377v3</name>
</gene>
<reference evidence="1" key="2">
    <citation type="submission" date="2017-06" db="EMBL/GenBank/DDBJ databases">
        <title>WGS assembly of Brachypodium distachyon.</title>
        <authorList>
            <consortium name="The International Brachypodium Initiative"/>
            <person name="Lucas S."/>
            <person name="Harmon-Smith M."/>
            <person name="Lail K."/>
            <person name="Tice H."/>
            <person name="Grimwood J."/>
            <person name="Bruce D."/>
            <person name="Barry K."/>
            <person name="Shu S."/>
            <person name="Lindquist E."/>
            <person name="Wang M."/>
            <person name="Pitluck S."/>
            <person name="Vogel J.P."/>
            <person name="Garvin D.F."/>
            <person name="Mockler T.C."/>
            <person name="Schmutz J."/>
            <person name="Rokhsar D."/>
            <person name="Bevan M.W."/>
        </authorList>
    </citation>
    <scope>NUCLEOTIDE SEQUENCE</scope>
    <source>
        <strain evidence="1">Bd21</strain>
    </source>
</reference>
<protein>
    <submittedName>
        <fullName evidence="1 2">Uncharacterized protein</fullName>
    </submittedName>
</protein>
<dbReference type="Proteomes" id="UP000008810">
    <property type="component" value="Chromosome 3"/>
</dbReference>
<name>A0A0Q3HSJ6_BRADI</name>
<dbReference type="InParanoid" id="A0A0Q3HSJ6"/>